<sequence length="899" mass="100127">MQVSQIQMRRKLPLASRGGNNSEPLGGNKSMALRPIRLMNDRVNRSREDSDTALFHDLLYAGEFLVRLTTAAIVAAIDDDRDRHRYRLLHKIVRADGIGEWSSVLDDALVGPASQHLVPTAKEDRRLLTERVGPGNWQYEAVRLLLEAQQYIDTGKQPIAGKVQLRSWFASFSELRNKTRGHGAPTAMLCSKISPILEESIKIISDNNPLFSRPWAYLHRNLSGKYRIVPMGGDESVFASLKTASAMSRSVYQNGTYISFDTLRRVELLNTDADVSDFFFPNGAFKGKTFELHSLISDNRQDGDASPYLASASELPVSETHGVGQLDVMNNVWSNLPPAPSSYVARPALEKEIASILTNDRHPIVTLVGRGGIGKTSLALQILHDIATTSRFEAILWFSARDIDLLPQGPKIVKPQVLTEKDISSEFVTMMGYDAELSPKRTAIDIMSDSLRQSTLGGPLLFVFDNFETMRNPVDVFSWLDSNVRLPNKILITSRFREFKADYPIPVSGMEELEAQALIRQTSEALGILDLIDEDYCRSISEESDGHPYVIKIMLGEIADRKKTGRPKRIIARKDDVLDALFERTFANLSPLSSRVFLTLSGWRSLVPQLAVEAVLLRDQSEQLDVSGAVDELVRMSLVQIVTAPDNSEFLDVPLTAAIFGSRKLTVSPIKIIIENDIRLLQDLGASSIHSLKEGLHPKIMSLVTKAASRISEGKQKLVDVQKVLEFVAQSYPPAWLLLADLYQDVNGEDGSSGTAEYVRRYIEQVPDDEASREAWARLANLYRHTNDLIAACGAFVRAFGAADAPLTEISTMANWVNNNRTIIANLDQTDKRAVFGSLISLMERRIDEASATDLSRLAWLHLHADDSERARQIAELGLAKEPGNRYCQRLIERLSTGY</sequence>
<evidence type="ECO:0000256" key="1">
    <source>
        <dbReference type="SAM" id="MobiDB-lite"/>
    </source>
</evidence>
<evidence type="ECO:0000259" key="2">
    <source>
        <dbReference type="Pfam" id="PF00931"/>
    </source>
</evidence>
<dbReference type="Gene3D" id="3.40.50.300">
    <property type="entry name" value="P-loop containing nucleotide triphosphate hydrolases"/>
    <property type="match status" value="1"/>
</dbReference>
<evidence type="ECO:0000313" key="4">
    <source>
        <dbReference type="Proteomes" id="UP000315321"/>
    </source>
</evidence>
<name>A0ABY3DMZ0_9HYPH</name>
<dbReference type="Proteomes" id="UP000315321">
    <property type="component" value="Unassembled WGS sequence"/>
</dbReference>
<dbReference type="SUPFAM" id="SSF52540">
    <property type="entry name" value="P-loop containing nucleoside triphosphate hydrolases"/>
    <property type="match status" value="1"/>
</dbReference>
<organism evidence="3 4">
    <name type="scientific">Ancylobacter moscoviensis</name>
    <dbReference type="NCBI Taxonomy" id="2597768"/>
    <lineage>
        <taxon>Bacteria</taxon>
        <taxon>Pseudomonadati</taxon>
        <taxon>Pseudomonadota</taxon>
        <taxon>Alphaproteobacteria</taxon>
        <taxon>Hyphomicrobiales</taxon>
        <taxon>Xanthobacteraceae</taxon>
        <taxon>Ancylobacter</taxon>
    </lineage>
</organism>
<accession>A0ABY3DMZ0</accession>
<reference evidence="3 4" key="1">
    <citation type="submission" date="2019-07" db="EMBL/GenBank/DDBJ databases">
        <authorList>
            <person name="Grouzdev D.S."/>
        </authorList>
    </citation>
    <scope>NUCLEOTIDE SEQUENCE [LARGE SCALE GENOMIC DNA]</scope>
    <source>
        <strain evidence="3 4">3C</strain>
    </source>
</reference>
<dbReference type="InterPro" id="IPR002182">
    <property type="entry name" value="NB-ARC"/>
</dbReference>
<keyword evidence="4" id="KW-1185">Reference proteome</keyword>
<proteinExistence type="predicted"/>
<dbReference type="InterPro" id="IPR027417">
    <property type="entry name" value="P-loop_NTPase"/>
</dbReference>
<dbReference type="PANTHER" id="PTHR47691:SF3">
    <property type="entry name" value="HTH-TYPE TRANSCRIPTIONAL REGULATOR RV0890C-RELATED"/>
    <property type="match status" value="1"/>
</dbReference>
<dbReference type="Pfam" id="PF00931">
    <property type="entry name" value="NB-ARC"/>
    <property type="match status" value="1"/>
</dbReference>
<evidence type="ECO:0000313" key="3">
    <source>
        <dbReference type="EMBL" id="TSJ60813.1"/>
    </source>
</evidence>
<feature type="region of interest" description="Disordered" evidence="1">
    <location>
        <begin position="1"/>
        <end position="31"/>
    </location>
</feature>
<dbReference type="EMBL" id="VMBP01000005">
    <property type="protein sequence ID" value="TSJ60813.1"/>
    <property type="molecule type" value="Genomic_DNA"/>
</dbReference>
<gene>
    <name evidence="3" type="ORF">FO470_14700</name>
</gene>
<comment type="caution">
    <text evidence="3">The sequence shown here is derived from an EMBL/GenBank/DDBJ whole genome shotgun (WGS) entry which is preliminary data.</text>
</comment>
<feature type="domain" description="NB-ARC" evidence="2">
    <location>
        <begin position="353"/>
        <end position="399"/>
    </location>
</feature>
<protein>
    <recommendedName>
        <fullName evidence="2">NB-ARC domain-containing protein</fullName>
    </recommendedName>
</protein>
<dbReference type="PANTHER" id="PTHR47691">
    <property type="entry name" value="REGULATOR-RELATED"/>
    <property type="match status" value="1"/>
</dbReference>